<reference evidence="1 2" key="1">
    <citation type="submission" date="2015-09" db="EMBL/GenBank/DDBJ databases">
        <title>Genome announcement of multiple Pseudomonas syringae strains.</title>
        <authorList>
            <person name="Thakur S."/>
            <person name="Wang P.W."/>
            <person name="Gong Y."/>
            <person name="Weir B.S."/>
            <person name="Guttman D.S."/>
        </authorList>
    </citation>
    <scope>NUCLEOTIDE SEQUENCE [LARGE SCALE GENOMIC DNA]</scope>
    <source>
        <strain evidence="1 2">ICMP19117</strain>
    </source>
</reference>
<dbReference type="Proteomes" id="UP000050411">
    <property type="component" value="Unassembled WGS sequence"/>
</dbReference>
<protein>
    <submittedName>
        <fullName evidence="1">Uncharacterized protein</fullName>
    </submittedName>
</protein>
<proteinExistence type="predicted"/>
<sequence>MFRKGSAVDFADGLLPFTPFVAATQSAIGGKSARCH</sequence>
<organism evidence="1 2">
    <name type="scientific">Pseudomonas congelans</name>
    <dbReference type="NCBI Taxonomy" id="200452"/>
    <lineage>
        <taxon>Bacteria</taxon>
        <taxon>Pseudomonadati</taxon>
        <taxon>Pseudomonadota</taxon>
        <taxon>Gammaproteobacteria</taxon>
        <taxon>Pseudomonadales</taxon>
        <taxon>Pseudomonadaceae</taxon>
        <taxon>Pseudomonas</taxon>
    </lineage>
</organism>
<dbReference type="EMBL" id="LJQB01000065">
    <property type="protein sequence ID" value="KPW83697.1"/>
    <property type="molecule type" value="Genomic_DNA"/>
</dbReference>
<comment type="caution">
    <text evidence="1">The sequence shown here is derived from an EMBL/GenBank/DDBJ whole genome shotgun (WGS) entry which is preliminary data.</text>
</comment>
<dbReference type="PATRIC" id="fig|200452.3.peg.501"/>
<evidence type="ECO:0000313" key="1">
    <source>
        <dbReference type="EMBL" id="KPW83697.1"/>
    </source>
</evidence>
<evidence type="ECO:0000313" key="2">
    <source>
        <dbReference type="Proteomes" id="UP000050411"/>
    </source>
</evidence>
<name>A0A0P9LYI6_9PSED</name>
<gene>
    <name evidence="1" type="ORF">ALO92_04381</name>
</gene>
<dbReference type="AlphaFoldDB" id="A0A0P9LYI6"/>
<accession>A0A0P9LYI6</accession>